<name>Q7UNE9_RHOBA</name>
<sequence>MRDFPLICPTSQLRMTVALFIPCYIDQFFPDVAIATLTLLERLGVQVEYPAGQTCCGQPMANTGCDADTAPVAKQWVKRFAGYDAVVCPSGSCASMIRNHYADYFRPDDTEFQHLRENTFELCEFVVDRLGVRSISGTFKRPVSIHSSCHGLRELRLGACSENMTPREDKMRMLLESLDGIEIKPITRVDECCGFGGTFAVAERETSVAMGIDRVTDHISSGSEVMIAGDMSCLMHMGGLIRRRNMPMSVKHIAEVLVEAMQSGSSGSDRSSPAIASR</sequence>
<dbReference type="PANTHER" id="PTHR30296:SF0">
    <property type="entry name" value="LACTATE UTILIZATION PROTEIN A"/>
    <property type="match status" value="1"/>
</dbReference>
<dbReference type="HOGENOM" id="CLU_023081_1_0_0"/>
<accession>Q7UNE9</accession>
<protein>
    <recommendedName>
        <fullName evidence="1">Cysteine-rich domain-containing protein</fullName>
    </recommendedName>
</protein>
<gene>
    <name evidence="2" type="ordered locus">RB7619</name>
</gene>
<dbReference type="OrthoDB" id="9770306at2"/>
<organism evidence="2 3">
    <name type="scientific">Rhodopirellula baltica (strain DSM 10527 / NCIMB 13988 / SH1)</name>
    <dbReference type="NCBI Taxonomy" id="243090"/>
    <lineage>
        <taxon>Bacteria</taxon>
        <taxon>Pseudomonadati</taxon>
        <taxon>Planctomycetota</taxon>
        <taxon>Planctomycetia</taxon>
        <taxon>Pirellulales</taxon>
        <taxon>Pirellulaceae</taxon>
        <taxon>Rhodopirellula</taxon>
    </lineage>
</organism>
<evidence type="ECO:0000313" key="3">
    <source>
        <dbReference type="Proteomes" id="UP000001025"/>
    </source>
</evidence>
<feature type="domain" description="Cysteine-rich" evidence="1">
    <location>
        <begin position="17"/>
        <end position="98"/>
    </location>
</feature>
<dbReference type="STRING" id="243090.RB7619"/>
<dbReference type="eggNOG" id="COG0247">
    <property type="taxonomic scope" value="Bacteria"/>
</dbReference>
<dbReference type="GO" id="GO:0016491">
    <property type="term" value="F:oxidoreductase activity"/>
    <property type="evidence" value="ECO:0007669"/>
    <property type="project" value="UniProtKB-ARBA"/>
</dbReference>
<dbReference type="Pfam" id="PF02754">
    <property type="entry name" value="CCG"/>
    <property type="match status" value="2"/>
</dbReference>
<keyword evidence="3" id="KW-1185">Reference proteome</keyword>
<dbReference type="EMBL" id="BX294146">
    <property type="protein sequence ID" value="CAD75470.1"/>
    <property type="molecule type" value="Genomic_DNA"/>
</dbReference>
<dbReference type="InParanoid" id="Q7UNE9"/>
<dbReference type="PANTHER" id="PTHR30296">
    <property type="entry name" value="UNCHARACTERIZED PROTEIN YKGE"/>
    <property type="match status" value="1"/>
</dbReference>
<dbReference type="FunCoup" id="Q7UNE9">
    <property type="interactions" value="91"/>
</dbReference>
<dbReference type="Proteomes" id="UP000001025">
    <property type="component" value="Chromosome"/>
</dbReference>
<dbReference type="PATRIC" id="fig|243090.15.peg.3682"/>
<evidence type="ECO:0000259" key="1">
    <source>
        <dbReference type="Pfam" id="PF02754"/>
    </source>
</evidence>
<reference evidence="2 3" key="1">
    <citation type="journal article" date="2003" name="Proc. Natl. Acad. Sci. U.S.A.">
        <title>Complete genome sequence of the marine planctomycete Pirellula sp. strain 1.</title>
        <authorList>
            <person name="Gloeckner F.O."/>
            <person name="Kube M."/>
            <person name="Bauer M."/>
            <person name="Teeling H."/>
            <person name="Lombardot T."/>
            <person name="Ludwig W."/>
            <person name="Gade D."/>
            <person name="Beck A."/>
            <person name="Borzym K."/>
            <person name="Heitmann K."/>
            <person name="Rabus R."/>
            <person name="Schlesner H."/>
            <person name="Amann R."/>
            <person name="Reinhardt R."/>
        </authorList>
    </citation>
    <scope>NUCLEOTIDE SEQUENCE [LARGE SCALE GENOMIC DNA]</scope>
    <source>
        <strain evidence="3">DSM 10527 / NCIMB 13988 / SH1</strain>
    </source>
</reference>
<dbReference type="EnsemblBacteria" id="CAD75470">
    <property type="protein sequence ID" value="CAD75470"/>
    <property type="gene ID" value="RB7619"/>
</dbReference>
<proteinExistence type="predicted"/>
<evidence type="ECO:0000313" key="2">
    <source>
        <dbReference type="EMBL" id="CAD75470.1"/>
    </source>
</evidence>
<dbReference type="KEGG" id="rba:RB7619"/>
<feature type="domain" description="Cysteine-rich" evidence="1">
    <location>
        <begin position="143"/>
        <end position="237"/>
    </location>
</feature>
<dbReference type="InterPro" id="IPR004017">
    <property type="entry name" value="Cys_rich_dom"/>
</dbReference>
<dbReference type="AlphaFoldDB" id="Q7UNE9"/>
<dbReference type="GO" id="GO:0005829">
    <property type="term" value="C:cytosol"/>
    <property type="evidence" value="ECO:0000318"/>
    <property type="project" value="GO_Central"/>
</dbReference>